<feature type="transmembrane region" description="Helical" evidence="1">
    <location>
        <begin position="40"/>
        <end position="60"/>
    </location>
</feature>
<feature type="transmembrane region" description="Helical" evidence="1">
    <location>
        <begin position="127"/>
        <end position="148"/>
    </location>
</feature>
<comment type="caution">
    <text evidence="3">The sequence shown here is derived from an EMBL/GenBank/DDBJ whole genome shotgun (WGS) entry which is preliminary data.</text>
</comment>
<evidence type="ECO:0000259" key="2">
    <source>
        <dbReference type="Pfam" id="PF07331"/>
    </source>
</evidence>
<keyword evidence="4" id="KW-1185">Reference proteome</keyword>
<dbReference type="Pfam" id="PF07331">
    <property type="entry name" value="TctB"/>
    <property type="match status" value="1"/>
</dbReference>
<accession>A0A388SA02</accession>
<protein>
    <submittedName>
        <fullName evidence="3">Membrane protein</fullName>
    </submittedName>
</protein>
<evidence type="ECO:0000313" key="4">
    <source>
        <dbReference type="Proteomes" id="UP000266091"/>
    </source>
</evidence>
<evidence type="ECO:0000256" key="1">
    <source>
        <dbReference type="SAM" id="Phobius"/>
    </source>
</evidence>
<feature type="domain" description="DUF1468" evidence="2">
    <location>
        <begin position="20"/>
        <end position="153"/>
    </location>
</feature>
<organism evidence="3 4">
    <name type="scientific">Mesosutterella multiformis</name>
    <dbReference type="NCBI Taxonomy" id="2259133"/>
    <lineage>
        <taxon>Bacteria</taxon>
        <taxon>Pseudomonadati</taxon>
        <taxon>Pseudomonadota</taxon>
        <taxon>Betaproteobacteria</taxon>
        <taxon>Burkholderiales</taxon>
        <taxon>Sutterellaceae</taxon>
        <taxon>Mesosutterella</taxon>
    </lineage>
</organism>
<evidence type="ECO:0000313" key="3">
    <source>
        <dbReference type="EMBL" id="GBO93117.1"/>
    </source>
</evidence>
<feature type="transmembrane region" description="Helical" evidence="1">
    <location>
        <begin position="80"/>
        <end position="99"/>
    </location>
</feature>
<keyword evidence="1" id="KW-1133">Transmembrane helix</keyword>
<dbReference type="OrthoDB" id="2083753at2"/>
<keyword evidence="1" id="KW-0472">Membrane</keyword>
<accession>A0A401LKR1</accession>
<proteinExistence type="predicted"/>
<sequence>MPFLFIYFRKMKKSDFGVIAVLYLVGIAFLVMTLKLPTGAMRYPLFLTVVFLALVSIYLIQQVLHYIKTREIVDDLKQKFQDFQAVQFFGVCAFCVIYLILIQKLGYYLSSVLFMLGCMLFLRVKPLFVVLSTAILMGIIYGVFTVFLKVPLPVGLIFG</sequence>
<keyword evidence="1" id="KW-0812">Transmembrane</keyword>
<feature type="transmembrane region" description="Helical" evidence="1">
    <location>
        <begin position="16"/>
        <end position="34"/>
    </location>
</feature>
<dbReference type="EMBL" id="BGZJ01000001">
    <property type="protein sequence ID" value="GBO93117.1"/>
    <property type="molecule type" value="Genomic_DNA"/>
</dbReference>
<dbReference type="Proteomes" id="UP000266091">
    <property type="component" value="Unassembled WGS sequence"/>
</dbReference>
<reference evidence="3 4" key="1">
    <citation type="journal article" date="2018" name="Int. J. Syst. Evol. Microbiol.">
        <title>Mesosutterella multiformis gen. nov., sp. nov., a member of the family Sutterellaceae and Sutterella megalosphaeroides sp. nov., isolated from human faeces.</title>
        <authorList>
            <person name="Sakamoto M."/>
            <person name="Ikeyama N."/>
            <person name="Kunihiro T."/>
            <person name="Iino T."/>
            <person name="Yuki M."/>
            <person name="Ohkuma M."/>
        </authorList>
    </citation>
    <scope>NUCLEOTIDE SEQUENCE [LARGE SCALE GENOMIC DNA]</scope>
    <source>
        <strain evidence="3 4">4NBBH2</strain>
    </source>
</reference>
<dbReference type="InterPro" id="IPR009936">
    <property type="entry name" value="DUF1468"/>
</dbReference>
<gene>
    <name evidence="3" type="ORF">MESMUL_04710</name>
</gene>
<dbReference type="AlphaFoldDB" id="A0A388SA02"/>
<name>A0A388SA02_9BURK</name>
<feature type="transmembrane region" description="Helical" evidence="1">
    <location>
        <begin position="105"/>
        <end position="122"/>
    </location>
</feature>